<comment type="subcellular location">
    <subcellularLocation>
        <location evidence="2">Cell membrane</location>
        <topology evidence="2">Multi-pass membrane protein</topology>
    </subcellularLocation>
</comment>
<evidence type="ECO:0000313" key="9">
    <source>
        <dbReference type="EMBL" id="ASX26361.1"/>
    </source>
</evidence>
<keyword evidence="6" id="KW-1133">Transmembrane helix</keyword>
<organism evidence="9 10">
    <name type="scientific">Candidatus Hamiltonella defensa</name>
    <name type="common">Bemisia tabaci</name>
    <dbReference type="NCBI Taxonomy" id="672795"/>
    <lineage>
        <taxon>Bacteria</taxon>
        <taxon>Pseudomonadati</taxon>
        <taxon>Pseudomonadota</taxon>
        <taxon>Gammaproteobacteria</taxon>
        <taxon>Enterobacterales</taxon>
        <taxon>Enterobacteriaceae</taxon>
        <taxon>aphid secondary symbionts</taxon>
        <taxon>Candidatus Williamhamiltonella</taxon>
    </lineage>
</organism>
<evidence type="ECO:0000256" key="1">
    <source>
        <dbReference type="ARBA" id="ARBA00002265"/>
    </source>
</evidence>
<evidence type="ECO:0000256" key="5">
    <source>
        <dbReference type="ARBA" id="ARBA00022692"/>
    </source>
</evidence>
<dbReference type="InterPro" id="IPR005495">
    <property type="entry name" value="LptG/LptF_permease"/>
</dbReference>
<keyword evidence="5" id="KW-0812">Transmembrane</keyword>
<dbReference type="GO" id="GO:0015920">
    <property type="term" value="P:lipopolysaccharide transport"/>
    <property type="evidence" value="ECO:0007669"/>
    <property type="project" value="TreeGrafter"/>
</dbReference>
<accession>A0A249DY45</accession>
<gene>
    <name evidence="9" type="ORF">BA171_04595</name>
</gene>
<sequence>MFFGRLDRYIGRSILNTIIMTLFMLVSLSGIIKFIEQLRKVGEGNYSVFAAAIYTLLSVPNDMMIFFPMAALIGGILGLGALATRSELVVIQASGFSHMQIVLSVMKTAIVLFLLSIIIGEWLAPLADQTASHYRTKMIYGGSVISTQSGIWAKDKSDFIYINQVINHHELSGVHIYHFDAHDRLISIRYAATAIFEKGAWQLSQIDESNLSDTKKIQGSQTLSEKWETSLTPYKLGIVAMDPDSLSIMGLHDYVKYLKQVGQDSDRYELKMWQKIFSPFSITVMMLLSLSFIFGPLRSTATGLRIVTGICFGFVFYLSDKIFGPLSLLYQFSPILGAALPSVLFFSISLYLLLKPNITLFHFNPQR</sequence>
<comment type="subunit">
    <text evidence="8">Component of the lipopolysaccharide transport and assembly complex. The LptBFG transporter is composed of two ATP-binding proteins (LptB) and two transmembrane proteins (LptF and LptG).</text>
</comment>
<dbReference type="RefSeq" id="WP_016857732.1">
    <property type="nucleotide sequence ID" value="NZ_CP016303.1"/>
</dbReference>
<keyword evidence="7" id="KW-0472">Membrane</keyword>
<reference evidence="9 10" key="2">
    <citation type="submission" date="2017-09" db="EMBL/GenBank/DDBJ databases">
        <title>The genome of whitefly Bemisia tabaci, a global crop pest, provides novel insights into virus transmission, host adaptation and insecticide resistance.</title>
        <authorList>
            <person name="Kaur N."/>
            <person name="Kliot A."/>
            <person name="Pinheiro P.V."/>
            <person name="Luan J."/>
            <person name="Zheng Y."/>
            <person name="Liu W."/>
            <person name="Sun H."/>
            <person name="Yang X."/>
            <person name="Xu Y."/>
            <person name="Luo Y."/>
            <person name="Kruse A."/>
            <person name="Fisher T.W."/>
            <person name="Nelson D.R."/>
            <person name="Elimelech M."/>
            <person name="MacCoss M."/>
            <person name="Johnson R."/>
            <person name="Cohen E."/>
            <person name="Hunter W.B."/>
            <person name="Brown J.K."/>
            <person name="Jander G."/>
            <person name="Cilia M."/>
            <person name="Douglas A.E."/>
            <person name="Ghanim M."/>
            <person name="Simmons A.M."/>
            <person name="Wintermantel W.M."/>
            <person name="Ling K.-S."/>
            <person name="Fei Z."/>
        </authorList>
    </citation>
    <scope>NUCLEOTIDE SEQUENCE [LARGE SCALE GENOMIC DNA]</scope>
    <source>
        <strain evidence="9 10">MEAM1</strain>
    </source>
</reference>
<evidence type="ECO:0000256" key="2">
    <source>
        <dbReference type="ARBA" id="ARBA00004651"/>
    </source>
</evidence>
<dbReference type="EMBL" id="CP016303">
    <property type="protein sequence ID" value="ASX26361.1"/>
    <property type="molecule type" value="Genomic_DNA"/>
</dbReference>
<dbReference type="Pfam" id="PF03739">
    <property type="entry name" value="LptF_LptG"/>
    <property type="match status" value="1"/>
</dbReference>
<comment type="function">
    <text evidence="1">Part of the ABC transporter complex LptBFG involved in the translocation of lipopolysaccharide (LPS) from the inner membrane to the outer membrane.</text>
</comment>
<keyword evidence="4" id="KW-1003">Cell membrane</keyword>
<evidence type="ECO:0000256" key="7">
    <source>
        <dbReference type="ARBA" id="ARBA00023136"/>
    </source>
</evidence>
<evidence type="ECO:0000313" key="10">
    <source>
        <dbReference type="Proteomes" id="UP000216438"/>
    </source>
</evidence>
<dbReference type="NCBIfam" id="TIGR04408">
    <property type="entry name" value="LptG_lptG"/>
    <property type="match status" value="1"/>
</dbReference>
<protein>
    <submittedName>
        <fullName evidence="9">Lipopolysaccharide ABC transporter permease LptG</fullName>
    </submittedName>
</protein>
<evidence type="ECO:0000256" key="6">
    <source>
        <dbReference type="ARBA" id="ARBA00022989"/>
    </source>
</evidence>
<dbReference type="PANTHER" id="PTHR33529:SF2">
    <property type="entry name" value="LIPOPOLYSACCHARIDE EXPORT SYSTEM PERMEASE PROTEIN LPTG"/>
    <property type="match status" value="1"/>
</dbReference>
<dbReference type="InterPro" id="IPR030923">
    <property type="entry name" value="LptG"/>
</dbReference>
<name>A0A249DY45_9ENTR</name>
<dbReference type="GO" id="GO:0043190">
    <property type="term" value="C:ATP-binding cassette (ABC) transporter complex"/>
    <property type="evidence" value="ECO:0007669"/>
    <property type="project" value="InterPro"/>
</dbReference>
<dbReference type="OrthoDB" id="9776227at2"/>
<dbReference type="GO" id="GO:0055085">
    <property type="term" value="P:transmembrane transport"/>
    <property type="evidence" value="ECO:0007669"/>
    <property type="project" value="InterPro"/>
</dbReference>
<evidence type="ECO:0000256" key="8">
    <source>
        <dbReference type="ARBA" id="ARBA00026081"/>
    </source>
</evidence>
<dbReference type="AlphaFoldDB" id="A0A249DY45"/>
<dbReference type="Proteomes" id="UP000216438">
    <property type="component" value="Chromosome"/>
</dbReference>
<proteinExistence type="inferred from homology"/>
<evidence type="ECO:0000256" key="4">
    <source>
        <dbReference type="ARBA" id="ARBA00022475"/>
    </source>
</evidence>
<dbReference type="PANTHER" id="PTHR33529">
    <property type="entry name" value="SLR0882 PROTEIN-RELATED"/>
    <property type="match status" value="1"/>
</dbReference>
<evidence type="ECO:0000256" key="3">
    <source>
        <dbReference type="ARBA" id="ARBA00007725"/>
    </source>
</evidence>
<comment type="similarity">
    <text evidence="3">Belongs to the LptF/LptG family.</text>
</comment>
<reference evidence="10" key="1">
    <citation type="submission" date="2016-06" db="EMBL/GenBank/DDBJ databases">
        <authorList>
            <person name="Chen W."/>
            <person name="Hasegawa D.K."/>
        </authorList>
    </citation>
    <scope>NUCLEOTIDE SEQUENCE [LARGE SCALE GENOMIC DNA]</scope>
    <source>
        <strain evidence="10">MEAM1</strain>
    </source>
</reference>